<organism evidence="2 3">
    <name type="scientific">Passalora fulva</name>
    <name type="common">Tomato leaf mold</name>
    <name type="synonym">Cladosporium fulvum</name>
    <dbReference type="NCBI Taxonomy" id="5499"/>
    <lineage>
        <taxon>Eukaryota</taxon>
        <taxon>Fungi</taxon>
        <taxon>Dikarya</taxon>
        <taxon>Ascomycota</taxon>
        <taxon>Pezizomycotina</taxon>
        <taxon>Dothideomycetes</taxon>
        <taxon>Dothideomycetidae</taxon>
        <taxon>Mycosphaerellales</taxon>
        <taxon>Mycosphaerellaceae</taxon>
        <taxon>Fulvia</taxon>
    </lineage>
</organism>
<proteinExistence type="predicted"/>
<reference evidence="2" key="1">
    <citation type="submission" date="2021-12" db="EMBL/GenBank/DDBJ databases">
        <authorList>
            <person name="Zaccaron A."/>
            <person name="Stergiopoulos I."/>
        </authorList>
    </citation>
    <scope>NUCLEOTIDE SEQUENCE</scope>
    <source>
        <strain evidence="2">Race5_Kim</strain>
    </source>
</reference>
<dbReference type="EMBL" id="CP090174">
    <property type="protein sequence ID" value="UJO24801.1"/>
    <property type="molecule type" value="Genomic_DNA"/>
</dbReference>
<reference evidence="2" key="2">
    <citation type="journal article" date="2022" name="Microb. Genom.">
        <title>A chromosome-scale genome assembly of the tomato pathogen Cladosporium fulvum reveals a compartmentalized genome architecture and the presence of a dispensable chromosome.</title>
        <authorList>
            <person name="Zaccaron A.Z."/>
            <person name="Chen L.H."/>
            <person name="Samaras A."/>
            <person name="Stergiopoulos I."/>
        </authorList>
    </citation>
    <scope>NUCLEOTIDE SEQUENCE</scope>
    <source>
        <strain evidence="2">Race5_Kim</strain>
    </source>
</reference>
<name>A0A9Q8PLM0_PASFU</name>
<keyword evidence="3" id="KW-1185">Reference proteome</keyword>
<dbReference type="OrthoDB" id="5293813at2759"/>
<dbReference type="GeneID" id="71993447"/>
<sequence length="397" mass="42179">MYTSTIASAAVLGLATISIALPTQKTTNSSLIATTKSSSSASAFKFPLANGFPDIKNPSDHLTQIQQDALGTLPKAAANAPKGAKPQPDSITSLGFIAFNELFEVAFFTDLITNITTSAPGFGDGDLEILGQKKDDILKILTTVLAQEELHELNANGAFETLTGHEIEPCQYIFPASNFRDAIRLAATFTDVVLGTLPDIQTIFANDNDNGLIRGVGSVIGQEGEQNGFYRQILGKNPSALPFLTASARDFAFSAINQNFVVPSSCPSLDILKQGGLKIFDVLTVVEAPAEFEPKNQDLKFSFKTSQTNVAAPKTNSLVAQQNFLTYVNQQNAPVSVAIEDQSIGDDGAIHFTAHFPGADNEMNGLTIAAITTGKDFVDVDTVAKATLFGPALIEID</sequence>
<keyword evidence="1" id="KW-0732">Signal</keyword>
<accession>A0A9Q8PLM0</accession>
<dbReference type="RefSeq" id="XP_047769167.1">
    <property type="nucleotide sequence ID" value="XM_047912717.1"/>
</dbReference>
<feature type="signal peptide" evidence="1">
    <location>
        <begin position="1"/>
        <end position="20"/>
    </location>
</feature>
<evidence type="ECO:0000313" key="3">
    <source>
        <dbReference type="Proteomes" id="UP000756132"/>
    </source>
</evidence>
<gene>
    <name evidence="2" type="ORF">CLAFUR5_13569</name>
</gene>
<evidence type="ECO:0008006" key="4">
    <source>
        <dbReference type="Google" id="ProtNLM"/>
    </source>
</evidence>
<dbReference type="Proteomes" id="UP000756132">
    <property type="component" value="Chromosome 12"/>
</dbReference>
<evidence type="ECO:0000256" key="1">
    <source>
        <dbReference type="SAM" id="SignalP"/>
    </source>
</evidence>
<feature type="chain" id="PRO_5040501905" description="Sexual development protein" evidence="1">
    <location>
        <begin position="21"/>
        <end position="397"/>
    </location>
</feature>
<protein>
    <recommendedName>
        <fullName evidence="4">Sexual development protein</fullName>
    </recommendedName>
</protein>
<dbReference type="AlphaFoldDB" id="A0A9Q8PLM0"/>
<evidence type="ECO:0000313" key="2">
    <source>
        <dbReference type="EMBL" id="UJO24801.1"/>
    </source>
</evidence>
<dbReference type="KEGG" id="ffu:CLAFUR5_13569"/>